<dbReference type="PROSITE" id="PS50110">
    <property type="entry name" value="RESPONSE_REGULATORY"/>
    <property type="match status" value="1"/>
</dbReference>
<accession>A0A5Q4ZPB8</accession>
<dbReference type="Gene3D" id="3.40.50.2300">
    <property type="match status" value="1"/>
</dbReference>
<dbReference type="RefSeq" id="WP_165189161.1">
    <property type="nucleotide sequence ID" value="NZ_LR699554.1"/>
</dbReference>
<evidence type="ECO:0000259" key="3">
    <source>
        <dbReference type="PROSITE" id="PS50110"/>
    </source>
</evidence>
<dbReference type="InterPro" id="IPR011006">
    <property type="entry name" value="CheY-like_superfamily"/>
</dbReference>
<dbReference type="InterPro" id="IPR050595">
    <property type="entry name" value="Bact_response_regulator"/>
</dbReference>
<dbReference type="AlphaFoldDB" id="A0A5Q4ZPB8"/>
<protein>
    <submittedName>
        <fullName evidence="4">Response regulator with CheY-like receiver, AAA-type ATPase, and DNA-binding domains</fullName>
    </submittedName>
</protein>
<feature type="domain" description="Response regulatory" evidence="3">
    <location>
        <begin position="144"/>
        <end position="261"/>
    </location>
</feature>
<keyword evidence="1 2" id="KW-0597">Phosphoprotein</keyword>
<dbReference type="EMBL" id="LR699554">
    <property type="protein sequence ID" value="VVD34098.1"/>
    <property type="molecule type" value="Genomic_DNA"/>
</dbReference>
<dbReference type="GO" id="GO:0000160">
    <property type="term" value="P:phosphorelay signal transduction system"/>
    <property type="evidence" value="ECO:0007669"/>
    <property type="project" value="InterPro"/>
</dbReference>
<keyword evidence="5" id="KW-1185">Reference proteome</keyword>
<sequence>MNTLATSRAHAGSVTDDTVERVNEASRHAGFDGWQEVVRGAQQGRIFSVEFAARRPESFVREFAALLREAGLRFTADSCLDLFMGTNDALDRFVRNRAGFAISRIDQLGLVPESDVVTALAGASRSAGIRQTPSKRVGKLAGVKVLILDDDEVSRKVLSAALQREGCSVRTAADAESAFAVLRESPPHLVVLDIVLGGSLDGVDFCRAMHSNSALSDIPAIFVSGHPQSQSRVCGAGIDPAQYFTKPVRSASLCTAVMNLVQARHAILAH</sequence>
<keyword evidence="4" id="KW-0238">DNA-binding</keyword>
<dbReference type="SMART" id="SM00448">
    <property type="entry name" value="REC"/>
    <property type="match status" value="1"/>
</dbReference>
<dbReference type="InterPro" id="IPR001789">
    <property type="entry name" value="Sig_transdc_resp-reg_receiver"/>
</dbReference>
<gene>
    <name evidence="4" type="ORF">PDMSB3_2814</name>
</gene>
<feature type="modified residue" description="4-aspartylphosphate" evidence="2">
    <location>
        <position position="193"/>
    </location>
</feature>
<dbReference type="CDD" id="cd00156">
    <property type="entry name" value="REC"/>
    <property type="match status" value="1"/>
</dbReference>
<dbReference type="Pfam" id="PF00072">
    <property type="entry name" value="Response_reg"/>
    <property type="match status" value="1"/>
</dbReference>
<dbReference type="SUPFAM" id="SSF52172">
    <property type="entry name" value="CheY-like"/>
    <property type="match status" value="1"/>
</dbReference>
<dbReference type="PANTHER" id="PTHR44591:SF3">
    <property type="entry name" value="RESPONSE REGULATORY DOMAIN-CONTAINING PROTEIN"/>
    <property type="match status" value="1"/>
</dbReference>
<evidence type="ECO:0000256" key="1">
    <source>
        <dbReference type="ARBA" id="ARBA00022553"/>
    </source>
</evidence>
<dbReference type="PANTHER" id="PTHR44591">
    <property type="entry name" value="STRESS RESPONSE REGULATOR PROTEIN 1"/>
    <property type="match status" value="1"/>
</dbReference>
<evidence type="ECO:0000313" key="5">
    <source>
        <dbReference type="Proteomes" id="UP000325811"/>
    </source>
</evidence>
<name>A0A5Q4ZPB8_9BURK</name>
<organism evidence="4 5">
    <name type="scientific">Paraburkholderia dioscoreae</name>
    <dbReference type="NCBI Taxonomy" id="2604047"/>
    <lineage>
        <taxon>Bacteria</taxon>
        <taxon>Pseudomonadati</taxon>
        <taxon>Pseudomonadota</taxon>
        <taxon>Betaproteobacteria</taxon>
        <taxon>Burkholderiales</taxon>
        <taxon>Burkholderiaceae</taxon>
        <taxon>Paraburkholderia</taxon>
    </lineage>
</organism>
<proteinExistence type="predicted"/>
<evidence type="ECO:0000313" key="4">
    <source>
        <dbReference type="EMBL" id="VVD34098.1"/>
    </source>
</evidence>
<reference evidence="4 5" key="1">
    <citation type="submission" date="2019-08" db="EMBL/GenBank/DDBJ databases">
        <authorList>
            <person name="Herpell B J."/>
        </authorList>
    </citation>
    <scope>NUCLEOTIDE SEQUENCE [LARGE SCALE GENOMIC DNA]</scope>
    <source>
        <strain evidence="5">Msb3</strain>
    </source>
</reference>
<evidence type="ECO:0000256" key="2">
    <source>
        <dbReference type="PROSITE-ProRule" id="PRU00169"/>
    </source>
</evidence>
<dbReference type="KEGG" id="pdio:PDMSB3_2814.1"/>
<dbReference type="Proteomes" id="UP000325811">
    <property type="component" value="Chromosome II"/>
</dbReference>
<dbReference type="GO" id="GO:0003677">
    <property type="term" value="F:DNA binding"/>
    <property type="evidence" value="ECO:0007669"/>
    <property type="project" value="UniProtKB-KW"/>
</dbReference>